<accession>A0A9Q8RMG8</accession>
<dbReference type="EMBL" id="CP091957">
    <property type="protein sequence ID" value="UOG56680.1"/>
    <property type="molecule type" value="Genomic_DNA"/>
</dbReference>
<organism evidence="1 2">
    <name type="scientific">Leptospira noguchii</name>
    <dbReference type="NCBI Taxonomy" id="28182"/>
    <lineage>
        <taxon>Bacteria</taxon>
        <taxon>Pseudomonadati</taxon>
        <taxon>Spirochaetota</taxon>
        <taxon>Spirochaetia</taxon>
        <taxon>Leptospirales</taxon>
        <taxon>Leptospiraceae</taxon>
        <taxon>Leptospira</taxon>
    </lineage>
</organism>
<reference evidence="1" key="1">
    <citation type="submission" date="2022-02" db="EMBL/GenBank/DDBJ databases">
        <title>The genetically variable rfb locus in Leptospira is a mobile cassette and a molecular signature of serovar identity.</title>
        <authorList>
            <person name="Nieves C."/>
            <person name="Vincent A.T."/>
            <person name="Zarantonelli L."/>
            <person name="Picardeau M."/>
            <person name="Veyrier F.J."/>
            <person name="Buschiazzo A."/>
        </authorList>
    </citation>
    <scope>NUCLEOTIDE SEQUENCE</scope>
    <source>
        <strain evidence="1">IP1512017</strain>
    </source>
</reference>
<sequence length="52" mass="6323">MNWIQEIHFIKPNFSVKNKMCELPQIQILQLVFENMELLPEISTNKRSVWTY</sequence>
<dbReference type="AlphaFoldDB" id="A0A9Q8RMG8"/>
<evidence type="ECO:0000313" key="1">
    <source>
        <dbReference type="EMBL" id="UOG56680.1"/>
    </source>
</evidence>
<evidence type="ECO:0000313" key="2">
    <source>
        <dbReference type="Proteomes" id="UP000829829"/>
    </source>
</evidence>
<dbReference type="RefSeq" id="WP_198289729.1">
    <property type="nucleotide sequence ID" value="NZ_CP091928.1"/>
</dbReference>
<dbReference type="Proteomes" id="UP000829829">
    <property type="component" value="Chromosome 1"/>
</dbReference>
<proteinExistence type="predicted"/>
<gene>
    <name evidence="1" type="ORF">MAL03_00120</name>
</gene>
<protein>
    <submittedName>
        <fullName evidence="1">Uncharacterized protein</fullName>
    </submittedName>
</protein>
<name>A0A9Q8RMG8_9LEPT</name>